<comment type="caution">
    <text evidence="8">The sequence shown here is derived from an EMBL/GenBank/DDBJ whole genome shotgun (WGS) entry which is preliminary data.</text>
</comment>
<feature type="transmembrane region" description="Helical" evidence="7">
    <location>
        <begin position="85"/>
        <end position="102"/>
    </location>
</feature>
<sequence>MGQEADSSAATVGRRSSPAALSHRRTEALLLALTVAVTVFGHAYVGLATHGQLPANLAQFTASMSLLALAGHLAVRRFAAYADPLILPIATLLTGLGLILLHRLDTTYAEKFKNATPTAGGQLLWSVIGVAVCIGVLVALRDHRRLQRYIYLTMAVALVLLMAPAFFPGDTYGAKRWIYLGSLSFQPGEFVKIMIAVFFAGYLTLNRDALALTGRKLLGVRLPPGRQLAPILTVWVVSLLVLVFERDLGTSLIFFGLFVVMLYAATERPGWILCGVTLAAVGAFVVGSLQPHVHGRVEAWLNPFEALTPEGQAKGASDQLAQALFSFGSGGLTGSGLGQGHPELIGFAGRSDFILTTVGEEMGLAGLMAVLLLYALLVQRGMRTAILARDSFGKLLAAGLAAALMLQVFVVSGGVMGLIPLTGKALPFLAKGGSSLVANWGMIALLLRISDSAGRHREASLAERDDPGDLGDLGDRGDRGDRGGSGARGPAAHAAGSRAGDRPQGPFSTAARA</sequence>
<keyword evidence="5 7" id="KW-0472">Membrane</keyword>
<feature type="transmembrane region" description="Helical" evidence="7">
    <location>
        <begin position="28"/>
        <end position="47"/>
    </location>
</feature>
<evidence type="ECO:0000256" key="3">
    <source>
        <dbReference type="ARBA" id="ARBA00022960"/>
    </source>
</evidence>
<feature type="transmembrane region" description="Helical" evidence="7">
    <location>
        <begin position="187"/>
        <end position="205"/>
    </location>
</feature>
<feature type="region of interest" description="Disordered" evidence="6">
    <location>
        <begin position="458"/>
        <end position="513"/>
    </location>
</feature>
<keyword evidence="9" id="KW-1185">Reference proteome</keyword>
<dbReference type="Pfam" id="PF01098">
    <property type="entry name" value="FTSW_RODA_SPOVE"/>
    <property type="match status" value="1"/>
</dbReference>
<feature type="transmembrane region" description="Helical" evidence="7">
    <location>
        <begin position="395"/>
        <end position="419"/>
    </location>
</feature>
<keyword evidence="4 7" id="KW-1133">Transmembrane helix</keyword>
<feature type="transmembrane region" description="Helical" evidence="7">
    <location>
        <begin position="353"/>
        <end position="374"/>
    </location>
</feature>
<feature type="transmembrane region" description="Helical" evidence="7">
    <location>
        <begin position="272"/>
        <end position="293"/>
    </location>
</feature>
<feature type="compositionally biased region" description="Basic and acidic residues" evidence="6">
    <location>
        <begin position="458"/>
        <end position="482"/>
    </location>
</feature>
<evidence type="ECO:0000313" key="9">
    <source>
        <dbReference type="Proteomes" id="UP001596523"/>
    </source>
</evidence>
<dbReference type="InterPro" id="IPR001182">
    <property type="entry name" value="FtsW/RodA"/>
</dbReference>
<evidence type="ECO:0000256" key="2">
    <source>
        <dbReference type="ARBA" id="ARBA00022692"/>
    </source>
</evidence>
<accession>A0ABW2JPF1</accession>
<evidence type="ECO:0000256" key="5">
    <source>
        <dbReference type="ARBA" id="ARBA00023136"/>
    </source>
</evidence>
<gene>
    <name evidence="8" type="ORF">ACFQVC_24935</name>
</gene>
<feature type="transmembrane region" description="Helical" evidence="7">
    <location>
        <begin position="225"/>
        <end position="242"/>
    </location>
</feature>
<feature type="compositionally biased region" description="Low complexity" evidence="6">
    <location>
        <begin position="488"/>
        <end position="498"/>
    </location>
</feature>
<dbReference type="PANTHER" id="PTHR30474:SF3">
    <property type="entry name" value="PEPTIDOGLYCAN GLYCOSYLTRANSFERASE RODA"/>
    <property type="match status" value="1"/>
</dbReference>
<proteinExistence type="predicted"/>
<comment type="subcellular location">
    <subcellularLocation>
        <location evidence="1">Membrane</location>
        <topology evidence="1">Multi-pass membrane protein</topology>
    </subcellularLocation>
</comment>
<evidence type="ECO:0000256" key="4">
    <source>
        <dbReference type="ARBA" id="ARBA00022989"/>
    </source>
</evidence>
<dbReference type="PANTHER" id="PTHR30474">
    <property type="entry name" value="CELL CYCLE PROTEIN"/>
    <property type="match status" value="1"/>
</dbReference>
<evidence type="ECO:0000313" key="8">
    <source>
        <dbReference type="EMBL" id="MFC7307461.1"/>
    </source>
</evidence>
<name>A0ABW2JPF1_9ACTN</name>
<dbReference type="EMBL" id="JBHTCF010000011">
    <property type="protein sequence ID" value="MFC7307461.1"/>
    <property type="molecule type" value="Genomic_DNA"/>
</dbReference>
<reference evidence="9" key="1">
    <citation type="journal article" date="2019" name="Int. J. Syst. Evol. Microbiol.">
        <title>The Global Catalogue of Microorganisms (GCM) 10K type strain sequencing project: providing services to taxonomists for standard genome sequencing and annotation.</title>
        <authorList>
            <consortium name="The Broad Institute Genomics Platform"/>
            <consortium name="The Broad Institute Genome Sequencing Center for Infectious Disease"/>
            <person name="Wu L."/>
            <person name="Ma J."/>
        </authorList>
    </citation>
    <scope>NUCLEOTIDE SEQUENCE [LARGE SCALE GENOMIC DNA]</scope>
    <source>
        <strain evidence="9">SYNS20</strain>
    </source>
</reference>
<keyword evidence="2 7" id="KW-0812">Transmembrane</keyword>
<feature type="transmembrane region" description="Helical" evidence="7">
    <location>
        <begin position="149"/>
        <end position="167"/>
    </location>
</feature>
<evidence type="ECO:0000256" key="1">
    <source>
        <dbReference type="ARBA" id="ARBA00004141"/>
    </source>
</evidence>
<feature type="transmembrane region" description="Helical" evidence="7">
    <location>
        <begin position="425"/>
        <end position="447"/>
    </location>
</feature>
<feature type="transmembrane region" description="Helical" evidence="7">
    <location>
        <begin position="122"/>
        <end position="140"/>
    </location>
</feature>
<feature type="transmembrane region" description="Helical" evidence="7">
    <location>
        <begin position="53"/>
        <end position="73"/>
    </location>
</feature>
<keyword evidence="3" id="KW-0133">Cell shape</keyword>
<dbReference type="RefSeq" id="WP_381834746.1">
    <property type="nucleotide sequence ID" value="NZ_JBHTCF010000011.1"/>
</dbReference>
<evidence type="ECO:0000256" key="7">
    <source>
        <dbReference type="SAM" id="Phobius"/>
    </source>
</evidence>
<dbReference type="Proteomes" id="UP001596523">
    <property type="component" value="Unassembled WGS sequence"/>
</dbReference>
<feature type="transmembrane region" description="Helical" evidence="7">
    <location>
        <begin position="248"/>
        <end position="265"/>
    </location>
</feature>
<organism evidence="8 9">
    <name type="scientific">Streptomyces monticola</name>
    <dbReference type="NCBI Taxonomy" id="2666263"/>
    <lineage>
        <taxon>Bacteria</taxon>
        <taxon>Bacillati</taxon>
        <taxon>Actinomycetota</taxon>
        <taxon>Actinomycetes</taxon>
        <taxon>Kitasatosporales</taxon>
        <taxon>Streptomycetaceae</taxon>
        <taxon>Streptomyces</taxon>
    </lineage>
</organism>
<evidence type="ECO:0000256" key="6">
    <source>
        <dbReference type="SAM" id="MobiDB-lite"/>
    </source>
</evidence>
<protein>
    <submittedName>
        <fullName evidence="8">FtsW/RodA/SpoVE family cell cycle protein</fullName>
    </submittedName>
</protein>